<name>A0A195FR07_9HYME</name>
<evidence type="ECO:0000313" key="2">
    <source>
        <dbReference type="Proteomes" id="UP000078541"/>
    </source>
</evidence>
<reference evidence="1 2" key="1">
    <citation type="submission" date="2016-03" db="EMBL/GenBank/DDBJ databases">
        <title>Trachymyrmex septentrionalis WGS genome.</title>
        <authorList>
            <person name="Nygaard S."/>
            <person name="Hu H."/>
            <person name="Boomsma J."/>
            <person name="Zhang G."/>
        </authorList>
    </citation>
    <scope>NUCLEOTIDE SEQUENCE [LARGE SCALE GENOMIC DNA]</scope>
    <source>
        <strain evidence="1">Tsep2-gDNA-1</strain>
        <tissue evidence="1">Whole body</tissue>
    </source>
</reference>
<protein>
    <submittedName>
        <fullName evidence="1">Uncharacterized protein</fullName>
    </submittedName>
</protein>
<evidence type="ECO:0000313" key="1">
    <source>
        <dbReference type="EMBL" id="KYN42339.1"/>
    </source>
</evidence>
<dbReference type="EMBL" id="KQ981382">
    <property type="protein sequence ID" value="KYN42339.1"/>
    <property type="molecule type" value="Genomic_DNA"/>
</dbReference>
<dbReference type="AlphaFoldDB" id="A0A195FR07"/>
<sequence>FVSENITLPSLHFLQKDYATVLLEKTHKQVDIRDTQLCVVLGRKKRYWISCQINENVNTIPRIE</sequence>
<accession>A0A195FR07</accession>
<keyword evidence="2" id="KW-1185">Reference proteome</keyword>
<dbReference type="Proteomes" id="UP000078541">
    <property type="component" value="Unassembled WGS sequence"/>
</dbReference>
<feature type="non-terminal residue" evidence="1">
    <location>
        <position position="1"/>
    </location>
</feature>
<gene>
    <name evidence="1" type="ORF">ALC56_03477</name>
</gene>
<proteinExistence type="predicted"/>
<organism evidence="1 2">
    <name type="scientific">Trachymyrmex septentrionalis</name>
    <dbReference type="NCBI Taxonomy" id="34720"/>
    <lineage>
        <taxon>Eukaryota</taxon>
        <taxon>Metazoa</taxon>
        <taxon>Ecdysozoa</taxon>
        <taxon>Arthropoda</taxon>
        <taxon>Hexapoda</taxon>
        <taxon>Insecta</taxon>
        <taxon>Pterygota</taxon>
        <taxon>Neoptera</taxon>
        <taxon>Endopterygota</taxon>
        <taxon>Hymenoptera</taxon>
        <taxon>Apocrita</taxon>
        <taxon>Aculeata</taxon>
        <taxon>Formicoidea</taxon>
        <taxon>Formicidae</taxon>
        <taxon>Myrmicinae</taxon>
        <taxon>Trachymyrmex</taxon>
    </lineage>
</organism>